<dbReference type="RefSeq" id="WP_188406527.1">
    <property type="nucleotide sequence ID" value="NZ_BMGL01000010.1"/>
</dbReference>
<keyword evidence="1" id="KW-0808">Transferase</keyword>
<evidence type="ECO:0000256" key="1">
    <source>
        <dbReference type="ARBA" id="ARBA00022679"/>
    </source>
</evidence>
<dbReference type="CDD" id="cd04301">
    <property type="entry name" value="NAT_SF"/>
    <property type="match status" value="1"/>
</dbReference>
<evidence type="ECO:0000256" key="2">
    <source>
        <dbReference type="ARBA" id="ARBA00023315"/>
    </source>
</evidence>
<keyword evidence="2" id="KW-0012">Acyltransferase</keyword>
<dbReference type="Gene3D" id="3.40.630.30">
    <property type="match status" value="1"/>
</dbReference>
<organism evidence="4 5">
    <name type="scientific">Psychroflexus salis</name>
    <dbReference type="NCBI Taxonomy" id="1526574"/>
    <lineage>
        <taxon>Bacteria</taxon>
        <taxon>Pseudomonadati</taxon>
        <taxon>Bacteroidota</taxon>
        <taxon>Flavobacteriia</taxon>
        <taxon>Flavobacteriales</taxon>
        <taxon>Flavobacteriaceae</taxon>
        <taxon>Psychroflexus</taxon>
    </lineage>
</organism>
<gene>
    <name evidence="4" type="ORF">GCM10010831_18110</name>
</gene>
<evidence type="ECO:0000313" key="5">
    <source>
        <dbReference type="Proteomes" id="UP000599688"/>
    </source>
</evidence>
<dbReference type="InterPro" id="IPR016181">
    <property type="entry name" value="Acyl_CoA_acyltransferase"/>
</dbReference>
<evidence type="ECO:0000259" key="3">
    <source>
        <dbReference type="PROSITE" id="PS51186"/>
    </source>
</evidence>
<accession>A0A916ZWS2</accession>
<dbReference type="InterPro" id="IPR050680">
    <property type="entry name" value="YpeA/RimI_acetyltransf"/>
</dbReference>
<dbReference type="PANTHER" id="PTHR43420">
    <property type="entry name" value="ACETYLTRANSFERASE"/>
    <property type="match status" value="1"/>
</dbReference>
<comment type="caution">
    <text evidence="4">The sequence shown here is derived from an EMBL/GenBank/DDBJ whole genome shotgun (WGS) entry which is preliminary data.</text>
</comment>
<dbReference type="AlphaFoldDB" id="A0A916ZWS2"/>
<feature type="domain" description="N-acetyltransferase" evidence="3">
    <location>
        <begin position="6"/>
        <end position="177"/>
    </location>
</feature>
<dbReference type="InterPro" id="IPR000182">
    <property type="entry name" value="GNAT_dom"/>
</dbReference>
<reference evidence="4 5" key="1">
    <citation type="journal article" date="2014" name="Int. J. Syst. Evol. Microbiol.">
        <title>Complete genome sequence of Corynebacterium casei LMG S-19264T (=DSM 44701T), isolated from a smear-ripened cheese.</title>
        <authorList>
            <consortium name="US DOE Joint Genome Institute (JGI-PGF)"/>
            <person name="Walter F."/>
            <person name="Albersmeier A."/>
            <person name="Kalinowski J."/>
            <person name="Ruckert C."/>
        </authorList>
    </citation>
    <scope>NUCLEOTIDE SEQUENCE [LARGE SCALE GENOMIC DNA]</scope>
    <source>
        <strain evidence="4 5">CGMCC 1.12925</strain>
    </source>
</reference>
<dbReference type="Proteomes" id="UP000599688">
    <property type="component" value="Unassembled WGS sequence"/>
</dbReference>
<proteinExistence type="predicted"/>
<keyword evidence="5" id="KW-1185">Reference proteome</keyword>
<sequence>MIGFEKADRQMYLGYKHTLKNLYLNAFTKGVSAQKITDSDAEYYLDAMFDVGYGIFAFNQQQLIATLIATPLDFDKDCPTPILEQFNNKHTLYITEVLVDENFRGKGLGKQLLQFFESNLNADINQVLLRVWEKNEAAVKLYEKAGFTNCGTITQEKVRPQTNEKFTMYKNYMLKLI</sequence>
<evidence type="ECO:0000313" key="4">
    <source>
        <dbReference type="EMBL" id="GGE17215.1"/>
    </source>
</evidence>
<dbReference type="SUPFAM" id="SSF55729">
    <property type="entry name" value="Acyl-CoA N-acyltransferases (Nat)"/>
    <property type="match status" value="1"/>
</dbReference>
<dbReference type="EMBL" id="BMGL01000010">
    <property type="protein sequence ID" value="GGE17215.1"/>
    <property type="molecule type" value="Genomic_DNA"/>
</dbReference>
<dbReference type="PROSITE" id="PS51186">
    <property type="entry name" value="GNAT"/>
    <property type="match status" value="1"/>
</dbReference>
<dbReference type="GO" id="GO:0016747">
    <property type="term" value="F:acyltransferase activity, transferring groups other than amino-acyl groups"/>
    <property type="evidence" value="ECO:0007669"/>
    <property type="project" value="InterPro"/>
</dbReference>
<name>A0A916ZWS2_9FLAO</name>
<dbReference type="Pfam" id="PF00583">
    <property type="entry name" value="Acetyltransf_1"/>
    <property type="match status" value="1"/>
</dbReference>
<protein>
    <recommendedName>
        <fullName evidence="3">N-acetyltransferase domain-containing protein</fullName>
    </recommendedName>
</protein>